<name>A0A9J6P6P0_9CLOT</name>
<sequence length="214" mass="23601">MLDNKKVNEFIDELASNSPAPGGGSVAALSASIGAALTSMVFSLTVGKKAYKNMSEEDQKRVDNTLEEAQALKDEFLTLMNKDTEEFMEVMKAYKLPKETDEEKALRKEKIEEAYKRAMLIPMIVGEKSFDMYNLIETACELGNKNAISDAGVAALMIQSAIEGAVLNVKINLTAISNEQFKNETIEKCNHIVNQGKLKCEKIQSIVNEKIGIN</sequence>
<reference evidence="4" key="1">
    <citation type="journal article" date="2021" name="mSystems">
        <title>Bacteria and Archaea Synergistically Convert Glycine Betaine to Biogenic Methane in the Formosa Cold Seep of the South China Sea.</title>
        <authorList>
            <person name="Li L."/>
            <person name="Zhang W."/>
            <person name="Zhang S."/>
            <person name="Song L."/>
            <person name="Sun Q."/>
            <person name="Zhang H."/>
            <person name="Xiang H."/>
            <person name="Dong X."/>
        </authorList>
    </citation>
    <scope>NUCLEOTIDE SEQUENCE</scope>
    <source>
        <strain evidence="4">ZWT</strain>
    </source>
</reference>
<evidence type="ECO:0000256" key="1">
    <source>
        <dbReference type="SAM" id="Coils"/>
    </source>
</evidence>
<dbReference type="GO" id="GO:0003824">
    <property type="term" value="F:catalytic activity"/>
    <property type="evidence" value="ECO:0007669"/>
    <property type="project" value="InterPro"/>
</dbReference>
<accession>A0A9J6P6P0</accession>
<evidence type="ECO:0000313" key="4">
    <source>
        <dbReference type="EMBL" id="MCM1992514.1"/>
    </source>
</evidence>
<dbReference type="InterPro" id="IPR036178">
    <property type="entry name" value="Formintransfe-cycloase-like_sf"/>
</dbReference>
<feature type="coiled-coil region" evidence="1">
    <location>
        <begin position="55"/>
        <end position="82"/>
    </location>
</feature>
<gene>
    <name evidence="4" type="ORF">KDK92_22600</name>
</gene>
<evidence type="ECO:0000256" key="2">
    <source>
        <dbReference type="SAM" id="Phobius"/>
    </source>
</evidence>
<keyword evidence="2" id="KW-0472">Membrane</keyword>
<organism evidence="4 5">
    <name type="scientific">Oceanirhabdus seepicola</name>
    <dbReference type="NCBI Taxonomy" id="2828781"/>
    <lineage>
        <taxon>Bacteria</taxon>
        <taxon>Bacillati</taxon>
        <taxon>Bacillota</taxon>
        <taxon>Clostridia</taxon>
        <taxon>Eubacteriales</taxon>
        <taxon>Clostridiaceae</taxon>
        <taxon>Oceanirhabdus</taxon>
    </lineage>
</organism>
<reference evidence="4" key="2">
    <citation type="submission" date="2021-04" db="EMBL/GenBank/DDBJ databases">
        <authorList>
            <person name="Dong X."/>
        </authorList>
    </citation>
    <scope>NUCLEOTIDE SEQUENCE</scope>
    <source>
        <strain evidence="4">ZWT</strain>
    </source>
</reference>
<keyword evidence="2" id="KW-0812">Transmembrane</keyword>
<dbReference type="RefSeq" id="WP_250861678.1">
    <property type="nucleotide sequence ID" value="NZ_JAGSOJ010000006.1"/>
</dbReference>
<feature type="transmembrane region" description="Helical" evidence="2">
    <location>
        <begin position="26"/>
        <end position="46"/>
    </location>
</feature>
<feature type="domain" description="Cyclodeaminase/cyclohydrolase" evidence="3">
    <location>
        <begin position="7"/>
        <end position="190"/>
    </location>
</feature>
<dbReference type="SUPFAM" id="SSF101262">
    <property type="entry name" value="Methenyltetrahydrofolate cyclohydrolase-like"/>
    <property type="match status" value="1"/>
</dbReference>
<comment type="caution">
    <text evidence="4">The sequence shown here is derived from an EMBL/GenBank/DDBJ whole genome shotgun (WGS) entry which is preliminary data.</text>
</comment>
<keyword evidence="2" id="KW-1133">Transmembrane helix</keyword>
<dbReference type="EMBL" id="JAGSOJ010000006">
    <property type="protein sequence ID" value="MCM1992514.1"/>
    <property type="molecule type" value="Genomic_DNA"/>
</dbReference>
<evidence type="ECO:0000313" key="5">
    <source>
        <dbReference type="Proteomes" id="UP001056429"/>
    </source>
</evidence>
<dbReference type="Pfam" id="PF04961">
    <property type="entry name" value="FTCD_C"/>
    <property type="match status" value="1"/>
</dbReference>
<keyword evidence="1" id="KW-0175">Coiled coil</keyword>
<protein>
    <submittedName>
        <fullName evidence="4">Cyclodeaminase/cyclohydrolase family protein</fullName>
    </submittedName>
</protein>
<evidence type="ECO:0000259" key="3">
    <source>
        <dbReference type="Pfam" id="PF04961"/>
    </source>
</evidence>
<dbReference type="Gene3D" id="1.20.120.680">
    <property type="entry name" value="Formiminotetrahydrofolate cyclodeaminase monomer, up-and-down helical bundle"/>
    <property type="match status" value="1"/>
</dbReference>
<dbReference type="Proteomes" id="UP001056429">
    <property type="component" value="Unassembled WGS sequence"/>
</dbReference>
<dbReference type="AlphaFoldDB" id="A0A9J6P6P0"/>
<keyword evidence="5" id="KW-1185">Reference proteome</keyword>
<proteinExistence type="predicted"/>
<dbReference type="InterPro" id="IPR007044">
    <property type="entry name" value="Cyclodeamin/CycHdrlase"/>
</dbReference>